<reference evidence="4 6" key="1">
    <citation type="journal article" date="2014" name="BMC Genomics">
        <title>Genome sequence of Anopheles sinensis provides insight into genetics basis of mosquito competence for malaria parasites.</title>
        <authorList>
            <person name="Zhou D."/>
            <person name="Zhang D."/>
            <person name="Ding G."/>
            <person name="Shi L."/>
            <person name="Hou Q."/>
            <person name="Ye Y."/>
            <person name="Xu Y."/>
            <person name="Zhou H."/>
            <person name="Xiong C."/>
            <person name="Li S."/>
            <person name="Yu J."/>
            <person name="Hong S."/>
            <person name="Yu X."/>
            <person name="Zou P."/>
            <person name="Chen C."/>
            <person name="Chang X."/>
            <person name="Wang W."/>
            <person name="Lv Y."/>
            <person name="Sun Y."/>
            <person name="Ma L."/>
            <person name="Shen B."/>
            <person name="Zhu C."/>
        </authorList>
    </citation>
    <scope>NUCLEOTIDE SEQUENCE [LARGE SCALE GENOMIC DNA]</scope>
</reference>
<evidence type="ECO:0000313" key="5">
    <source>
        <dbReference type="EnsemblMetazoa" id="ASIC018545-PA"/>
    </source>
</evidence>
<sequence>MRRPGSTRACLCIVFTLAVFIVGAEEERNIESTTNDSSSDSAENGEVTFSNSTALHIEDTSVEVITSGLFKSNPMLEHFRLTALVHSIEQDAFSSVHRLITLQLDNNALPTVPTEAFRHLPHLRTLSVARNRIAGLYADDFLHANSLQWLSLSENFISYIQPSAFDRLPKLTFLNVSWNRLTSLDGFQSATRLNVLDLRYNYVKLLNYSHFQPLKDLRELSVRGNLLADGVSSGAFASLSELRRLDLGDNFLQSLPKQLLASNRKLKELDCEENALESLQDELFHGLTHLRMVNIRNNRLESLPRDTFRDQPTLTHLSLEENRFGQLEPSFFRSVDVLLQNNRIQVLQRVDTVNASLVQNLYLYGNSIVSIKQDAFENLSGLENLFLYYNEILELPPMLFHANHHLQYVNIGHNKLTKLRTNTFAGLAKLYAVDLSYNRLSVIEPGAFSGSPVEYLYLTGNRLKILDVGAFQGTRLVYLQLDDNGIDTLQQPELNGVSRNLTEFRAKDNRIASWQPLCLSLSPQLTTVDLQNNSLTSIEASCGKDHAGHDSIGVAYNLAWNGFLEVPPLAGRILSIDLSGNNLSRFQGQQLQRYQDTETVFLRDTLITKLSAYDFTFLIHLKHLEIGSKVLNSIAEDMFHLLKLEHLEINDSPLKELPHRLLRGQTNLSVVAFSRNRISFLAADFFQDAQKLEDINLAFNELTTIDPAWFKELKLLRKVNLEGNRIAQLPNNLFSLDHSLDAFSVAQNHLSSIEEAFFLAQVPIKALNLSYNLLAEVDVLNKNDKLTHLDVSSNQLSRLLVRGNFHVLIANSNQISSLRWQNSNSNWELVELQMANNSLKETDPRIFEARFLRTIDVSENLLNSFPFEMLYKLKLLRTIIVSRNNIRSVPMDVLNSFKLWTLDLLENPVDKKEDFLKSSFIANIIIDEQY</sequence>
<dbReference type="EMBL" id="KE525348">
    <property type="protein sequence ID" value="KFB50506.1"/>
    <property type="molecule type" value="Genomic_DNA"/>
</dbReference>
<keyword evidence="2" id="KW-0677">Repeat</keyword>
<dbReference type="InterPro" id="IPR032675">
    <property type="entry name" value="LRR_dom_sf"/>
</dbReference>
<dbReference type="InterPro" id="IPR001611">
    <property type="entry name" value="Leu-rich_rpt"/>
</dbReference>
<dbReference type="SMART" id="SM00365">
    <property type="entry name" value="LRR_SD22"/>
    <property type="match status" value="5"/>
</dbReference>
<keyword evidence="1" id="KW-0433">Leucine-rich repeat</keyword>
<dbReference type="PANTHER" id="PTHR45712">
    <property type="entry name" value="AGAP008170-PA"/>
    <property type="match status" value="1"/>
</dbReference>
<dbReference type="STRING" id="74873.A0A084WJW2"/>
<feature type="signal peptide" evidence="3">
    <location>
        <begin position="1"/>
        <end position="26"/>
    </location>
</feature>
<dbReference type="VEuPathDB" id="VectorBase:ASIS004338"/>
<accession>A0A084WJW2</accession>
<feature type="chain" id="PRO_5001784959" evidence="3">
    <location>
        <begin position="27"/>
        <end position="930"/>
    </location>
</feature>
<proteinExistence type="predicted"/>
<dbReference type="SMART" id="SM00364">
    <property type="entry name" value="LRR_BAC"/>
    <property type="match status" value="9"/>
</dbReference>
<evidence type="ECO:0000256" key="3">
    <source>
        <dbReference type="SAM" id="SignalP"/>
    </source>
</evidence>
<protein>
    <submittedName>
        <fullName evidence="4">AGAP007048-PA-like protein</fullName>
    </submittedName>
</protein>
<dbReference type="EnsemblMetazoa" id="ASIC018545-RA">
    <property type="protein sequence ID" value="ASIC018545-PA"/>
    <property type="gene ID" value="ASIC018545"/>
</dbReference>
<evidence type="ECO:0000313" key="4">
    <source>
        <dbReference type="EMBL" id="KFB50506.1"/>
    </source>
</evidence>
<name>A0A084WJW2_ANOSI</name>
<dbReference type="Proteomes" id="UP000030765">
    <property type="component" value="Unassembled WGS sequence"/>
</dbReference>
<dbReference type="AlphaFoldDB" id="A0A084WJW2"/>
<keyword evidence="6" id="KW-1185">Reference proteome</keyword>
<keyword evidence="3" id="KW-0732">Signal</keyword>
<dbReference type="SMART" id="SM00369">
    <property type="entry name" value="LRR_TYP"/>
    <property type="match status" value="21"/>
</dbReference>
<dbReference type="InterPro" id="IPR003591">
    <property type="entry name" value="Leu-rich_rpt_typical-subtyp"/>
</dbReference>
<organism evidence="4">
    <name type="scientific">Anopheles sinensis</name>
    <name type="common">Mosquito</name>
    <dbReference type="NCBI Taxonomy" id="74873"/>
    <lineage>
        <taxon>Eukaryota</taxon>
        <taxon>Metazoa</taxon>
        <taxon>Ecdysozoa</taxon>
        <taxon>Arthropoda</taxon>
        <taxon>Hexapoda</taxon>
        <taxon>Insecta</taxon>
        <taxon>Pterygota</taxon>
        <taxon>Neoptera</taxon>
        <taxon>Endopterygota</taxon>
        <taxon>Diptera</taxon>
        <taxon>Nematocera</taxon>
        <taxon>Culicoidea</taxon>
        <taxon>Culicidae</taxon>
        <taxon>Anophelinae</taxon>
        <taxon>Anopheles</taxon>
    </lineage>
</organism>
<evidence type="ECO:0000256" key="1">
    <source>
        <dbReference type="ARBA" id="ARBA00022614"/>
    </source>
</evidence>
<dbReference type="Pfam" id="PF13855">
    <property type="entry name" value="LRR_8"/>
    <property type="match status" value="4"/>
</dbReference>
<dbReference type="SUPFAM" id="SSF52058">
    <property type="entry name" value="L domain-like"/>
    <property type="match status" value="3"/>
</dbReference>
<dbReference type="PANTHER" id="PTHR45712:SF22">
    <property type="entry name" value="INSULIN-LIKE GROWTH FACTOR-BINDING PROTEIN COMPLEX ACID LABILE SUBUNIT"/>
    <property type="match status" value="1"/>
</dbReference>
<dbReference type="EMBL" id="ATLV01024081">
    <property type="status" value="NOT_ANNOTATED_CDS"/>
    <property type="molecule type" value="Genomic_DNA"/>
</dbReference>
<reference evidence="5" key="2">
    <citation type="submission" date="2020-05" db="UniProtKB">
        <authorList>
            <consortium name="EnsemblMetazoa"/>
        </authorList>
    </citation>
    <scope>IDENTIFICATION</scope>
</reference>
<gene>
    <name evidence="4" type="ORF">ZHAS_00018545</name>
</gene>
<dbReference type="Pfam" id="PF13516">
    <property type="entry name" value="LRR_6"/>
    <property type="match status" value="1"/>
</dbReference>
<dbReference type="OMA" id="KLIHWNQ"/>
<dbReference type="Gene3D" id="3.80.10.10">
    <property type="entry name" value="Ribonuclease Inhibitor"/>
    <property type="match status" value="5"/>
</dbReference>
<evidence type="ECO:0000256" key="2">
    <source>
        <dbReference type="ARBA" id="ARBA00022737"/>
    </source>
</evidence>
<dbReference type="VEuPathDB" id="VectorBase:ASIC018545"/>
<dbReference type="PROSITE" id="PS51450">
    <property type="entry name" value="LRR"/>
    <property type="match status" value="1"/>
</dbReference>
<dbReference type="OrthoDB" id="1600340at2759"/>
<evidence type="ECO:0000313" key="6">
    <source>
        <dbReference type="Proteomes" id="UP000030765"/>
    </source>
</evidence>
<dbReference type="InterPro" id="IPR050333">
    <property type="entry name" value="SLRP"/>
</dbReference>